<gene>
    <name evidence="2" type="ORF">TNIN_124191</name>
</gene>
<keyword evidence="3" id="KW-1185">Reference proteome</keyword>
<reference evidence="2" key="1">
    <citation type="submission" date="2020-08" db="EMBL/GenBank/DDBJ databases">
        <title>Multicomponent nature underlies the extraordinary mechanical properties of spider dragline silk.</title>
        <authorList>
            <person name="Kono N."/>
            <person name="Nakamura H."/>
            <person name="Mori M."/>
            <person name="Yoshida Y."/>
            <person name="Ohtoshi R."/>
            <person name="Malay A.D."/>
            <person name="Moran D.A.P."/>
            <person name="Tomita M."/>
            <person name="Numata K."/>
            <person name="Arakawa K."/>
        </authorList>
    </citation>
    <scope>NUCLEOTIDE SEQUENCE</scope>
</reference>
<evidence type="ECO:0000313" key="3">
    <source>
        <dbReference type="Proteomes" id="UP000886998"/>
    </source>
</evidence>
<protein>
    <submittedName>
        <fullName evidence="2">Uncharacterized protein</fullName>
    </submittedName>
</protein>
<feature type="region of interest" description="Disordered" evidence="1">
    <location>
        <begin position="47"/>
        <end position="68"/>
    </location>
</feature>
<sequence>ATLNTPPQQNFNGPPDGFTPLSLFRKRVECVSEFPPHPAVRRLCRLKHQSASSSVGKRKSDEGEGGKRSFLWVVPREIGGPKEGAEGRAVARKPVQHFLMSVGRLKTLFWGKREAQN</sequence>
<evidence type="ECO:0000313" key="2">
    <source>
        <dbReference type="EMBL" id="GFY60707.1"/>
    </source>
</evidence>
<name>A0A8X7CBX8_9ARAC</name>
<evidence type="ECO:0000256" key="1">
    <source>
        <dbReference type="SAM" id="MobiDB-lite"/>
    </source>
</evidence>
<feature type="non-terminal residue" evidence="2">
    <location>
        <position position="1"/>
    </location>
</feature>
<dbReference type="Proteomes" id="UP000886998">
    <property type="component" value="Unassembled WGS sequence"/>
</dbReference>
<feature type="compositionally biased region" description="Basic and acidic residues" evidence="1">
    <location>
        <begin position="58"/>
        <end position="67"/>
    </location>
</feature>
<proteinExistence type="predicted"/>
<organism evidence="2 3">
    <name type="scientific">Trichonephila inaurata madagascariensis</name>
    <dbReference type="NCBI Taxonomy" id="2747483"/>
    <lineage>
        <taxon>Eukaryota</taxon>
        <taxon>Metazoa</taxon>
        <taxon>Ecdysozoa</taxon>
        <taxon>Arthropoda</taxon>
        <taxon>Chelicerata</taxon>
        <taxon>Arachnida</taxon>
        <taxon>Araneae</taxon>
        <taxon>Araneomorphae</taxon>
        <taxon>Entelegynae</taxon>
        <taxon>Araneoidea</taxon>
        <taxon>Nephilidae</taxon>
        <taxon>Trichonephila</taxon>
        <taxon>Trichonephila inaurata</taxon>
    </lineage>
</organism>
<dbReference type="AlphaFoldDB" id="A0A8X7CBX8"/>
<comment type="caution">
    <text evidence="2">The sequence shown here is derived from an EMBL/GenBank/DDBJ whole genome shotgun (WGS) entry which is preliminary data.</text>
</comment>
<dbReference type="EMBL" id="BMAV01013262">
    <property type="protein sequence ID" value="GFY60707.1"/>
    <property type="molecule type" value="Genomic_DNA"/>
</dbReference>
<accession>A0A8X7CBX8</accession>